<proteinExistence type="predicted"/>
<keyword evidence="1" id="KW-0472">Membrane</keyword>
<feature type="transmembrane region" description="Helical" evidence="1">
    <location>
        <begin position="90"/>
        <end position="109"/>
    </location>
</feature>
<keyword evidence="1" id="KW-1133">Transmembrane helix</keyword>
<dbReference type="STRING" id="3760.A0A251QXX2"/>
<keyword evidence="1" id="KW-0812">Transmembrane</keyword>
<sequence>MSSITLLTTFLNSILTIFYKICIKVALNDLSSNANFLQVNSPNSPTRGEKTYLAVVWNLALVVSVLEEICGIEALGKAEQLIKGSKQRGFSLNILFGALSLSVFCGVLMSENAAMIPLLLLNSIYCLIEMFKLTTYTVLYHECKETHGEELEMQGGTKYTKVAFTPLISADAP</sequence>
<dbReference type="GO" id="GO:0016020">
    <property type="term" value="C:membrane"/>
    <property type="evidence" value="ECO:0000318"/>
    <property type="project" value="GO_Central"/>
</dbReference>
<organism evidence="2 3">
    <name type="scientific">Prunus persica</name>
    <name type="common">Peach</name>
    <name type="synonym">Amygdalus persica</name>
    <dbReference type="NCBI Taxonomy" id="3760"/>
    <lineage>
        <taxon>Eukaryota</taxon>
        <taxon>Viridiplantae</taxon>
        <taxon>Streptophyta</taxon>
        <taxon>Embryophyta</taxon>
        <taxon>Tracheophyta</taxon>
        <taxon>Spermatophyta</taxon>
        <taxon>Magnoliopsida</taxon>
        <taxon>eudicotyledons</taxon>
        <taxon>Gunneridae</taxon>
        <taxon>Pentapetalae</taxon>
        <taxon>rosids</taxon>
        <taxon>fabids</taxon>
        <taxon>Rosales</taxon>
        <taxon>Rosaceae</taxon>
        <taxon>Amygdaloideae</taxon>
        <taxon>Amygdaleae</taxon>
        <taxon>Prunus</taxon>
    </lineage>
</organism>
<protein>
    <submittedName>
        <fullName evidence="2">Uncharacterized protein</fullName>
    </submittedName>
</protein>
<evidence type="ECO:0000313" key="3">
    <source>
        <dbReference type="Proteomes" id="UP000006882"/>
    </source>
</evidence>
<dbReference type="eggNOG" id="ENOG502S2UB">
    <property type="taxonomic scope" value="Eukaryota"/>
</dbReference>
<evidence type="ECO:0000313" key="2">
    <source>
        <dbReference type="EMBL" id="ONI27605.1"/>
    </source>
</evidence>
<dbReference type="PANTHER" id="PTHR33133">
    <property type="entry name" value="OS08G0107100 PROTEIN-RELATED"/>
    <property type="match status" value="1"/>
</dbReference>
<accession>A0A251QXX2</accession>
<evidence type="ECO:0000256" key="1">
    <source>
        <dbReference type="SAM" id="Phobius"/>
    </source>
</evidence>
<dbReference type="AlphaFoldDB" id="A0A251QXX2"/>
<name>A0A251QXX2_PRUPE</name>
<gene>
    <name evidence="2" type="ORF">PRUPE_1G095800</name>
</gene>
<dbReference type="PANTHER" id="PTHR33133:SF1">
    <property type="entry name" value="EXPRESSED PROTEIN-RELATED"/>
    <property type="match status" value="1"/>
</dbReference>
<dbReference type="Gramene" id="ONI27605">
    <property type="protein sequence ID" value="ONI27605"/>
    <property type="gene ID" value="PRUPE_1G095800"/>
</dbReference>
<dbReference type="EMBL" id="CM007651">
    <property type="protein sequence ID" value="ONI27605.1"/>
    <property type="molecule type" value="Genomic_DNA"/>
</dbReference>
<dbReference type="Proteomes" id="UP000006882">
    <property type="component" value="Chromosome G1"/>
</dbReference>
<keyword evidence="3" id="KW-1185">Reference proteome</keyword>
<reference evidence="2 3" key="1">
    <citation type="journal article" date="2013" name="Nat. Genet.">
        <title>The high-quality draft genome of peach (Prunus persica) identifies unique patterns of genetic diversity, domestication and genome evolution.</title>
        <authorList>
            <consortium name="International Peach Genome Initiative"/>
            <person name="Verde I."/>
            <person name="Abbott A.G."/>
            <person name="Scalabrin S."/>
            <person name="Jung S."/>
            <person name="Shu S."/>
            <person name="Marroni F."/>
            <person name="Zhebentyayeva T."/>
            <person name="Dettori M.T."/>
            <person name="Grimwood J."/>
            <person name="Cattonaro F."/>
            <person name="Zuccolo A."/>
            <person name="Rossini L."/>
            <person name="Jenkins J."/>
            <person name="Vendramin E."/>
            <person name="Meisel L.A."/>
            <person name="Decroocq V."/>
            <person name="Sosinski B."/>
            <person name="Prochnik S."/>
            <person name="Mitros T."/>
            <person name="Policriti A."/>
            <person name="Cipriani G."/>
            <person name="Dondini L."/>
            <person name="Ficklin S."/>
            <person name="Goodstein D.M."/>
            <person name="Xuan P."/>
            <person name="Del Fabbro C."/>
            <person name="Aramini V."/>
            <person name="Copetti D."/>
            <person name="Gonzalez S."/>
            <person name="Horner D.S."/>
            <person name="Falchi R."/>
            <person name="Lucas S."/>
            <person name="Mica E."/>
            <person name="Maldonado J."/>
            <person name="Lazzari B."/>
            <person name="Bielenberg D."/>
            <person name="Pirona R."/>
            <person name="Miculan M."/>
            <person name="Barakat A."/>
            <person name="Testolin R."/>
            <person name="Stella A."/>
            <person name="Tartarini S."/>
            <person name="Tonutti P."/>
            <person name="Arus P."/>
            <person name="Orellana A."/>
            <person name="Wells C."/>
            <person name="Main D."/>
            <person name="Vizzotto G."/>
            <person name="Silva H."/>
            <person name="Salamini F."/>
            <person name="Schmutz J."/>
            <person name="Morgante M."/>
            <person name="Rokhsar D.S."/>
        </authorList>
    </citation>
    <scope>NUCLEOTIDE SEQUENCE [LARGE SCALE GENOMIC DNA]</scope>
    <source>
        <strain evidence="3">cv. Nemared</strain>
    </source>
</reference>